<dbReference type="OrthoDB" id="5358959at2759"/>
<sequence length="242" mass="23533">MQLLAPLILTLSTIASAYASPDPNTNNLEVRYAYLRPHQVPRENSLSGLLRRQTCAQLGLDACIDPVGFCCPVTSTCCTGVGAGGCCDFGEFCDVVDGIPGCCPNGQICNLPPTGSASNIIPSLTPSVVVPSLSGTGGGNPTVISTPKNTLTNTGTGTASAGGGGAIPTGTVSLLPPIISVSSTARAGGSSAGGASPSSQTTGGSGSGNPFAASAATSTIASLGFVTLCGSAVLSLLAAALI</sequence>
<feature type="compositionally biased region" description="Low complexity" evidence="1">
    <location>
        <begin position="185"/>
        <end position="202"/>
    </location>
</feature>
<feature type="signal peptide" evidence="3">
    <location>
        <begin position="1"/>
        <end position="19"/>
    </location>
</feature>
<feature type="transmembrane region" description="Helical" evidence="2">
    <location>
        <begin position="220"/>
        <end position="241"/>
    </location>
</feature>
<accession>A0A0H2RNL6</accession>
<feature type="region of interest" description="Disordered" evidence="1">
    <location>
        <begin position="139"/>
        <end position="164"/>
    </location>
</feature>
<keyword evidence="2" id="KW-0472">Membrane</keyword>
<name>A0A0H2RNL6_9AGAM</name>
<evidence type="ECO:0000313" key="5">
    <source>
        <dbReference type="Proteomes" id="UP000053477"/>
    </source>
</evidence>
<feature type="region of interest" description="Disordered" evidence="1">
    <location>
        <begin position="185"/>
        <end position="210"/>
    </location>
</feature>
<proteinExistence type="predicted"/>
<feature type="compositionally biased region" description="Low complexity" evidence="1">
    <location>
        <begin position="150"/>
        <end position="159"/>
    </location>
</feature>
<evidence type="ECO:0000256" key="2">
    <source>
        <dbReference type="SAM" id="Phobius"/>
    </source>
</evidence>
<evidence type="ECO:0008006" key="6">
    <source>
        <dbReference type="Google" id="ProtNLM"/>
    </source>
</evidence>
<gene>
    <name evidence="4" type="ORF">SCHPADRAFT_906362</name>
</gene>
<feature type="chain" id="PRO_5005201985" description="Granulins domain-containing protein" evidence="3">
    <location>
        <begin position="20"/>
        <end position="242"/>
    </location>
</feature>
<protein>
    <recommendedName>
        <fullName evidence="6">Granulins domain-containing protein</fullName>
    </recommendedName>
</protein>
<dbReference type="Proteomes" id="UP000053477">
    <property type="component" value="Unassembled WGS sequence"/>
</dbReference>
<keyword evidence="2" id="KW-1133">Transmembrane helix</keyword>
<evidence type="ECO:0000313" key="4">
    <source>
        <dbReference type="EMBL" id="KLO11053.1"/>
    </source>
</evidence>
<reference evidence="4 5" key="1">
    <citation type="submission" date="2015-04" db="EMBL/GenBank/DDBJ databases">
        <title>Complete genome sequence of Schizopora paradoxa KUC8140, a cosmopolitan wood degrader in East Asia.</title>
        <authorList>
            <consortium name="DOE Joint Genome Institute"/>
            <person name="Min B."/>
            <person name="Park H."/>
            <person name="Jang Y."/>
            <person name="Kim J.-J."/>
            <person name="Kim K.H."/>
            <person name="Pangilinan J."/>
            <person name="Lipzen A."/>
            <person name="Riley R."/>
            <person name="Grigoriev I.V."/>
            <person name="Spatafora J.W."/>
            <person name="Choi I.-G."/>
        </authorList>
    </citation>
    <scope>NUCLEOTIDE SEQUENCE [LARGE SCALE GENOMIC DNA]</scope>
    <source>
        <strain evidence="4 5">KUC8140</strain>
    </source>
</reference>
<evidence type="ECO:0000256" key="1">
    <source>
        <dbReference type="SAM" id="MobiDB-lite"/>
    </source>
</evidence>
<evidence type="ECO:0000256" key="3">
    <source>
        <dbReference type="SAM" id="SignalP"/>
    </source>
</evidence>
<dbReference type="EMBL" id="KQ086010">
    <property type="protein sequence ID" value="KLO11053.1"/>
    <property type="molecule type" value="Genomic_DNA"/>
</dbReference>
<keyword evidence="3" id="KW-0732">Signal</keyword>
<organism evidence="4 5">
    <name type="scientific">Schizopora paradoxa</name>
    <dbReference type="NCBI Taxonomy" id="27342"/>
    <lineage>
        <taxon>Eukaryota</taxon>
        <taxon>Fungi</taxon>
        <taxon>Dikarya</taxon>
        <taxon>Basidiomycota</taxon>
        <taxon>Agaricomycotina</taxon>
        <taxon>Agaricomycetes</taxon>
        <taxon>Hymenochaetales</taxon>
        <taxon>Schizoporaceae</taxon>
        <taxon>Schizopora</taxon>
    </lineage>
</organism>
<dbReference type="AlphaFoldDB" id="A0A0H2RNL6"/>
<keyword evidence="2" id="KW-0812">Transmembrane</keyword>
<dbReference type="InParanoid" id="A0A0H2RNL6"/>
<keyword evidence="5" id="KW-1185">Reference proteome</keyword>